<organism evidence="1">
    <name type="scientific">Sesamum radiatum</name>
    <name type="common">Black benniseed</name>
    <dbReference type="NCBI Taxonomy" id="300843"/>
    <lineage>
        <taxon>Eukaryota</taxon>
        <taxon>Viridiplantae</taxon>
        <taxon>Streptophyta</taxon>
        <taxon>Embryophyta</taxon>
        <taxon>Tracheophyta</taxon>
        <taxon>Spermatophyta</taxon>
        <taxon>Magnoliopsida</taxon>
        <taxon>eudicotyledons</taxon>
        <taxon>Gunneridae</taxon>
        <taxon>Pentapetalae</taxon>
        <taxon>asterids</taxon>
        <taxon>lamiids</taxon>
        <taxon>Lamiales</taxon>
        <taxon>Pedaliaceae</taxon>
        <taxon>Sesamum</taxon>
    </lineage>
</organism>
<comment type="caution">
    <text evidence="1">The sequence shown here is derived from an EMBL/GenBank/DDBJ whole genome shotgun (WGS) entry which is preliminary data.</text>
</comment>
<dbReference type="AlphaFoldDB" id="A0AAW2SKS3"/>
<sequence length="95" mass="10564">MCMSSVYMFLTMVIPDPSNPKRLICVLGVIDRRAAAVVACTFENVRPCHKSDFHDGDDIDVDYERLPAYGMESGWSTAGVMGCPICMDDTRAFHL</sequence>
<protein>
    <recommendedName>
        <fullName evidence="2">Secreted protein</fullName>
    </recommendedName>
</protein>
<proteinExistence type="predicted"/>
<reference evidence="1" key="2">
    <citation type="journal article" date="2024" name="Plant">
        <title>Genomic evolution and insights into agronomic trait innovations of Sesamum species.</title>
        <authorList>
            <person name="Miao H."/>
            <person name="Wang L."/>
            <person name="Qu L."/>
            <person name="Liu H."/>
            <person name="Sun Y."/>
            <person name="Le M."/>
            <person name="Wang Q."/>
            <person name="Wei S."/>
            <person name="Zheng Y."/>
            <person name="Lin W."/>
            <person name="Duan Y."/>
            <person name="Cao H."/>
            <person name="Xiong S."/>
            <person name="Wang X."/>
            <person name="Wei L."/>
            <person name="Li C."/>
            <person name="Ma Q."/>
            <person name="Ju M."/>
            <person name="Zhao R."/>
            <person name="Li G."/>
            <person name="Mu C."/>
            <person name="Tian Q."/>
            <person name="Mei H."/>
            <person name="Zhang T."/>
            <person name="Gao T."/>
            <person name="Zhang H."/>
        </authorList>
    </citation>
    <scope>NUCLEOTIDE SEQUENCE</scope>
    <source>
        <strain evidence="1">G02</strain>
    </source>
</reference>
<evidence type="ECO:0000313" key="1">
    <source>
        <dbReference type="EMBL" id="KAL0393095.1"/>
    </source>
</evidence>
<gene>
    <name evidence="1" type="ORF">Sradi_2532300</name>
</gene>
<evidence type="ECO:0008006" key="2">
    <source>
        <dbReference type="Google" id="ProtNLM"/>
    </source>
</evidence>
<reference evidence="1" key="1">
    <citation type="submission" date="2020-06" db="EMBL/GenBank/DDBJ databases">
        <authorList>
            <person name="Li T."/>
            <person name="Hu X."/>
            <person name="Zhang T."/>
            <person name="Song X."/>
            <person name="Zhang H."/>
            <person name="Dai N."/>
            <person name="Sheng W."/>
            <person name="Hou X."/>
            <person name="Wei L."/>
        </authorList>
    </citation>
    <scope>NUCLEOTIDE SEQUENCE</scope>
    <source>
        <strain evidence="1">G02</strain>
        <tissue evidence="1">Leaf</tissue>
    </source>
</reference>
<dbReference type="EMBL" id="JACGWJ010000010">
    <property type="protein sequence ID" value="KAL0393095.1"/>
    <property type="molecule type" value="Genomic_DNA"/>
</dbReference>
<name>A0AAW2SKS3_SESRA</name>
<accession>A0AAW2SKS3</accession>